<organism evidence="1">
    <name type="scientific">Anguilla anguilla</name>
    <name type="common">European freshwater eel</name>
    <name type="synonym">Muraena anguilla</name>
    <dbReference type="NCBI Taxonomy" id="7936"/>
    <lineage>
        <taxon>Eukaryota</taxon>
        <taxon>Metazoa</taxon>
        <taxon>Chordata</taxon>
        <taxon>Craniata</taxon>
        <taxon>Vertebrata</taxon>
        <taxon>Euteleostomi</taxon>
        <taxon>Actinopterygii</taxon>
        <taxon>Neopterygii</taxon>
        <taxon>Teleostei</taxon>
        <taxon>Anguilliformes</taxon>
        <taxon>Anguillidae</taxon>
        <taxon>Anguilla</taxon>
    </lineage>
</organism>
<reference evidence="1" key="1">
    <citation type="submission" date="2014-11" db="EMBL/GenBank/DDBJ databases">
        <authorList>
            <person name="Amaro Gonzalez C."/>
        </authorList>
    </citation>
    <scope>NUCLEOTIDE SEQUENCE</scope>
</reference>
<evidence type="ECO:0000313" key="1">
    <source>
        <dbReference type="EMBL" id="JAH00904.1"/>
    </source>
</evidence>
<protein>
    <submittedName>
        <fullName evidence="1">Uncharacterized protein</fullName>
    </submittedName>
</protein>
<dbReference type="EMBL" id="GBXM01107673">
    <property type="protein sequence ID" value="JAH00904.1"/>
    <property type="molecule type" value="Transcribed_RNA"/>
</dbReference>
<proteinExistence type="predicted"/>
<accession>A0A0E9P8U0</accession>
<sequence>MRIIHNNAKHINADRASTFHKGTLLTSSGVLWLLPELLALSGTILFLSSHSEAECLTGHHRQILSCENK</sequence>
<name>A0A0E9P8U0_ANGAN</name>
<reference evidence="1" key="2">
    <citation type="journal article" date="2015" name="Fish Shellfish Immunol.">
        <title>Early steps in the European eel (Anguilla anguilla)-Vibrio vulnificus interaction in the gills: Role of the RtxA13 toxin.</title>
        <authorList>
            <person name="Callol A."/>
            <person name="Pajuelo D."/>
            <person name="Ebbesson L."/>
            <person name="Teles M."/>
            <person name="MacKenzie S."/>
            <person name="Amaro C."/>
        </authorList>
    </citation>
    <scope>NUCLEOTIDE SEQUENCE</scope>
</reference>
<dbReference type="AlphaFoldDB" id="A0A0E9P8U0"/>